<dbReference type="EMBL" id="KN846952">
    <property type="protein sequence ID" value="KIV81868.1"/>
    <property type="molecule type" value="Genomic_DNA"/>
</dbReference>
<dbReference type="PRINTS" id="PR00926">
    <property type="entry name" value="MITOCARRIER"/>
</dbReference>
<dbReference type="OrthoDB" id="44467at2759"/>
<dbReference type="InterPro" id="IPR023395">
    <property type="entry name" value="MCP_dom_sf"/>
</dbReference>
<evidence type="ECO:0000313" key="12">
    <source>
        <dbReference type="EMBL" id="KIV81868.1"/>
    </source>
</evidence>
<keyword evidence="6" id="KW-0999">Mitochondrion inner membrane</keyword>
<dbReference type="Gene3D" id="1.50.40.10">
    <property type="entry name" value="Mitochondrial carrier domain"/>
    <property type="match status" value="2"/>
</dbReference>
<dbReference type="InterPro" id="IPR018108">
    <property type="entry name" value="MCP_transmembrane"/>
</dbReference>
<evidence type="ECO:0000256" key="7">
    <source>
        <dbReference type="ARBA" id="ARBA00022989"/>
    </source>
</evidence>
<dbReference type="STRING" id="1016849.A0A0D1Z4S0"/>
<name>A0A0D1Z4S0_9EURO</name>
<dbReference type="InterPro" id="IPR049563">
    <property type="entry name" value="TXTP-like"/>
</dbReference>
<organism evidence="12 13">
    <name type="scientific">Exophiala sideris</name>
    <dbReference type="NCBI Taxonomy" id="1016849"/>
    <lineage>
        <taxon>Eukaryota</taxon>
        <taxon>Fungi</taxon>
        <taxon>Dikarya</taxon>
        <taxon>Ascomycota</taxon>
        <taxon>Pezizomycotina</taxon>
        <taxon>Eurotiomycetes</taxon>
        <taxon>Chaetothyriomycetidae</taxon>
        <taxon>Chaetothyriales</taxon>
        <taxon>Herpotrichiellaceae</taxon>
        <taxon>Exophiala</taxon>
    </lineage>
</organism>
<dbReference type="Proteomes" id="UP000053599">
    <property type="component" value="Unassembled WGS sequence"/>
</dbReference>
<dbReference type="Pfam" id="PF00153">
    <property type="entry name" value="Mito_carr"/>
    <property type="match status" value="3"/>
</dbReference>
<evidence type="ECO:0000256" key="8">
    <source>
        <dbReference type="ARBA" id="ARBA00023128"/>
    </source>
</evidence>
<proteinExistence type="inferred from homology"/>
<evidence type="ECO:0000256" key="3">
    <source>
        <dbReference type="ARBA" id="ARBA00022448"/>
    </source>
</evidence>
<dbReference type="HOGENOM" id="CLU_015166_5_1_1"/>
<evidence type="ECO:0000256" key="11">
    <source>
        <dbReference type="RuleBase" id="RU000488"/>
    </source>
</evidence>
<comment type="similarity">
    <text evidence="2 11">Belongs to the mitochondrial carrier (TC 2.A.29) family.</text>
</comment>
<evidence type="ECO:0000256" key="6">
    <source>
        <dbReference type="ARBA" id="ARBA00022792"/>
    </source>
</evidence>
<accession>A0A0D1Z4S0</accession>
<dbReference type="PANTHER" id="PTHR45788">
    <property type="entry name" value="SUCCINATE/FUMARATE MITOCHONDRIAL TRANSPORTER-RELATED"/>
    <property type="match status" value="1"/>
</dbReference>
<evidence type="ECO:0000256" key="2">
    <source>
        <dbReference type="ARBA" id="ARBA00006375"/>
    </source>
</evidence>
<dbReference type="SUPFAM" id="SSF103506">
    <property type="entry name" value="Mitochondrial carrier"/>
    <property type="match status" value="1"/>
</dbReference>
<protein>
    <submittedName>
        <fullName evidence="12">Uncharacterized protein</fullName>
    </submittedName>
</protein>
<reference evidence="12 13" key="1">
    <citation type="submission" date="2015-01" db="EMBL/GenBank/DDBJ databases">
        <title>The Genome Sequence of Exophiala sideris CBS121828.</title>
        <authorList>
            <consortium name="The Broad Institute Genomics Platform"/>
            <person name="Cuomo C."/>
            <person name="de Hoog S."/>
            <person name="Gorbushina A."/>
            <person name="Stielow B."/>
            <person name="Teixiera M."/>
            <person name="Abouelleil A."/>
            <person name="Chapman S.B."/>
            <person name="Priest M."/>
            <person name="Young S.K."/>
            <person name="Wortman J."/>
            <person name="Nusbaum C."/>
            <person name="Birren B."/>
        </authorList>
    </citation>
    <scope>NUCLEOTIDE SEQUENCE [LARGE SCALE GENOMIC DNA]</scope>
    <source>
        <strain evidence="12 13">CBS 121828</strain>
    </source>
</reference>
<dbReference type="GO" id="GO:0005743">
    <property type="term" value="C:mitochondrial inner membrane"/>
    <property type="evidence" value="ECO:0007669"/>
    <property type="project" value="UniProtKB-SubCell"/>
</dbReference>
<evidence type="ECO:0000256" key="10">
    <source>
        <dbReference type="PROSITE-ProRule" id="PRU00282"/>
    </source>
</evidence>
<dbReference type="GO" id="GO:0071913">
    <property type="term" value="F:citrate secondary active transmembrane transporter activity"/>
    <property type="evidence" value="ECO:0007669"/>
    <property type="project" value="TreeGrafter"/>
</dbReference>
<dbReference type="InterPro" id="IPR002067">
    <property type="entry name" value="MCP"/>
</dbReference>
<dbReference type="GO" id="GO:0006843">
    <property type="term" value="P:mitochondrial citrate transmembrane transport"/>
    <property type="evidence" value="ECO:0007669"/>
    <property type="project" value="TreeGrafter"/>
</dbReference>
<gene>
    <name evidence="12" type="ORF">PV11_04018</name>
</gene>
<dbReference type="PROSITE" id="PS50920">
    <property type="entry name" value="SOLCAR"/>
    <property type="match status" value="3"/>
</dbReference>
<feature type="repeat" description="Solcar" evidence="10">
    <location>
        <begin position="15"/>
        <end position="95"/>
    </location>
</feature>
<sequence length="300" mass="32524">MASAVANGDKPKSKPTVLRSIIAGSTAGAVEIAITYPFDFLKTRSQLNRRLPDAKKLPLPPFPSREWYTGCTTAIVGNAFKAAIRFVAFDTYKHLLSDEDGHISGPRTVIAGFGAGITESLVAVTPSESVKTQLIDDRKRAQPRMRGFIHGSGVIFREKGLPGFFQGFVPTTARQAANSAVRFSTYTSLKQFAEGYVAPGEKLGSITTFGVGALAGVVTVYATMPLDTVKTRMQSIEAKQIYKNSFSCAASIFKNEGVLTFWSGALPRLGRLTLSGGIVFTMYEKTMELLDKADPDRKYI</sequence>
<keyword evidence="8" id="KW-0496">Mitochondrion</keyword>
<feature type="repeat" description="Solcar" evidence="10">
    <location>
        <begin position="106"/>
        <end position="192"/>
    </location>
</feature>
<keyword evidence="7" id="KW-1133">Transmembrane helix</keyword>
<keyword evidence="9 10" id="KW-0472">Membrane</keyword>
<evidence type="ECO:0000313" key="13">
    <source>
        <dbReference type="Proteomes" id="UP000053599"/>
    </source>
</evidence>
<dbReference type="PANTHER" id="PTHR45788:SF4">
    <property type="entry name" value="TRICARBOXYLATE TRANSPORT PROTEIN, MITOCHONDRIAL"/>
    <property type="match status" value="1"/>
</dbReference>
<keyword evidence="4 10" id="KW-0812">Transmembrane</keyword>
<evidence type="ECO:0000256" key="9">
    <source>
        <dbReference type="ARBA" id="ARBA00023136"/>
    </source>
</evidence>
<evidence type="ECO:0000256" key="5">
    <source>
        <dbReference type="ARBA" id="ARBA00022737"/>
    </source>
</evidence>
<comment type="subcellular location">
    <subcellularLocation>
        <location evidence="1">Mitochondrion inner membrane</location>
        <topology evidence="1">Multi-pass membrane protein</topology>
    </subcellularLocation>
</comment>
<feature type="repeat" description="Solcar" evidence="10">
    <location>
        <begin position="203"/>
        <end position="289"/>
    </location>
</feature>
<evidence type="ECO:0000256" key="4">
    <source>
        <dbReference type="ARBA" id="ARBA00022692"/>
    </source>
</evidence>
<keyword evidence="5" id="KW-0677">Repeat</keyword>
<evidence type="ECO:0000256" key="1">
    <source>
        <dbReference type="ARBA" id="ARBA00004448"/>
    </source>
</evidence>
<dbReference type="AlphaFoldDB" id="A0A0D1Z4S0"/>
<keyword evidence="3 11" id="KW-0813">Transport</keyword>
<dbReference type="FunFam" id="1.50.40.10:FF:000064">
    <property type="entry name" value="Mitochondrial tricarboxylate transporter (Ctp)"/>
    <property type="match status" value="1"/>
</dbReference>